<reference evidence="2" key="1">
    <citation type="journal article" date="2023" name="Nat. Commun.">
        <title>Diploid and tetraploid genomes of Acorus and the evolution of monocots.</title>
        <authorList>
            <person name="Ma L."/>
            <person name="Liu K.W."/>
            <person name="Li Z."/>
            <person name="Hsiao Y.Y."/>
            <person name="Qi Y."/>
            <person name="Fu T."/>
            <person name="Tang G.D."/>
            <person name="Zhang D."/>
            <person name="Sun W.H."/>
            <person name="Liu D.K."/>
            <person name="Li Y."/>
            <person name="Chen G.Z."/>
            <person name="Liu X.D."/>
            <person name="Liao X.Y."/>
            <person name="Jiang Y.T."/>
            <person name="Yu X."/>
            <person name="Hao Y."/>
            <person name="Huang J."/>
            <person name="Zhao X.W."/>
            <person name="Ke S."/>
            <person name="Chen Y.Y."/>
            <person name="Wu W.L."/>
            <person name="Hsu J.L."/>
            <person name="Lin Y.F."/>
            <person name="Huang M.D."/>
            <person name="Li C.Y."/>
            <person name="Huang L."/>
            <person name="Wang Z.W."/>
            <person name="Zhao X."/>
            <person name="Zhong W.Y."/>
            <person name="Peng D.H."/>
            <person name="Ahmad S."/>
            <person name="Lan S."/>
            <person name="Zhang J.S."/>
            <person name="Tsai W.C."/>
            <person name="Van de Peer Y."/>
            <person name="Liu Z.J."/>
        </authorList>
    </citation>
    <scope>NUCLEOTIDE SEQUENCE</scope>
    <source>
        <strain evidence="2">SCP</strain>
    </source>
</reference>
<accession>A0AAV9AB77</accession>
<evidence type="ECO:0000313" key="2">
    <source>
        <dbReference type="EMBL" id="KAK1261571.1"/>
    </source>
</evidence>
<sequence length="76" mass="9192">MQFMLFDVQVRPSRHLRELQRLPLLFQNYHPWRRSQMPLNLLLLLLLLLWADVLISASGRMLLAFCVLQIMCFFYI</sequence>
<feature type="transmembrane region" description="Helical" evidence="1">
    <location>
        <begin position="41"/>
        <end position="74"/>
    </location>
</feature>
<dbReference type="AlphaFoldDB" id="A0AAV9AB77"/>
<keyword evidence="3" id="KW-1185">Reference proteome</keyword>
<evidence type="ECO:0000313" key="3">
    <source>
        <dbReference type="Proteomes" id="UP001179952"/>
    </source>
</evidence>
<proteinExistence type="predicted"/>
<comment type="caution">
    <text evidence="2">The sequence shown here is derived from an EMBL/GenBank/DDBJ whole genome shotgun (WGS) entry which is preliminary data.</text>
</comment>
<keyword evidence="1" id="KW-1133">Transmembrane helix</keyword>
<gene>
    <name evidence="2" type="ORF">QJS04_geneDACA019538</name>
</gene>
<dbReference type="EMBL" id="JAUJYN010000010">
    <property type="protein sequence ID" value="KAK1261571.1"/>
    <property type="molecule type" value="Genomic_DNA"/>
</dbReference>
<protein>
    <submittedName>
        <fullName evidence="2">Uncharacterized protein</fullName>
    </submittedName>
</protein>
<organism evidence="2 3">
    <name type="scientific">Acorus gramineus</name>
    <name type="common">Dwarf sweet flag</name>
    <dbReference type="NCBI Taxonomy" id="55184"/>
    <lineage>
        <taxon>Eukaryota</taxon>
        <taxon>Viridiplantae</taxon>
        <taxon>Streptophyta</taxon>
        <taxon>Embryophyta</taxon>
        <taxon>Tracheophyta</taxon>
        <taxon>Spermatophyta</taxon>
        <taxon>Magnoliopsida</taxon>
        <taxon>Liliopsida</taxon>
        <taxon>Acoraceae</taxon>
        <taxon>Acorus</taxon>
    </lineage>
</organism>
<dbReference type="Proteomes" id="UP001179952">
    <property type="component" value="Unassembled WGS sequence"/>
</dbReference>
<name>A0AAV9AB77_ACOGR</name>
<keyword evidence="1" id="KW-0472">Membrane</keyword>
<reference evidence="2" key="2">
    <citation type="submission" date="2023-06" db="EMBL/GenBank/DDBJ databases">
        <authorList>
            <person name="Ma L."/>
            <person name="Liu K.-W."/>
            <person name="Li Z."/>
            <person name="Hsiao Y.-Y."/>
            <person name="Qi Y."/>
            <person name="Fu T."/>
            <person name="Tang G."/>
            <person name="Zhang D."/>
            <person name="Sun W.-H."/>
            <person name="Liu D.-K."/>
            <person name="Li Y."/>
            <person name="Chen G.-Z."/>
            <person name="Liu X.-D."/>
            <person name="Liao X.-Y."/>
            <person name="Jiang Y.-T."/>
            <person name="Yu X."/>
            <person name="Hao Y."/>
            <person name="Huang J."/>
            <person name="Zhao X.-W."/>
            <person name="Ke S."/>
            <person name="Chen Y.-Y."/>
            <person name="Wu W.-L."/>
            <person name="Hsu J.-L."/>
            <person name="Lin Y.-F."/>
            <person name="Huang M.-D."/>
            <person name="Li C.-Y."/>
            <person name="Huang L."/>
            <person name="Wang Z.-W."/>
            <person name="Zhao X."/>
            <person name="Zhong W.-Y."/>
            <person name="Peng D.-H."/>
            <person name="Ahmad S."/>
            <person name="Lan S."/>
            <person name="Zhang J.-S."/>
            <person name="Tsai W.-C."/>
            <person name="Van De Peer Y."/>
            <person name="Liu Z.-J."/>
        </authorList>
    </citation>
    <scope>NUCLEOTIDE SEQUENCE</scope>
    <source>
        <strain evidence="2">SCP</strain>
        <tissue evidence="2">Leaves</tissue>
    </source>
</reference>
<keyword evidence="1" id="KW-0812">Transmembrane</keyword>
<evidence type="ECO:0000256" key="1">
    <source>
        <dbReference type="SAM" id="Phobius"/>
    </source>
</evidence>